<comment type="caution">
    <text evidence="8">The sequence shown here is derived from an EMBL/GenBank/DDBJ whole genome shotgun (WGS) entry which is preliminary data.</text>
</comment>
<evidence type="ECO:0000256" key="5">
    <source>
        <dbReference type="PIRNR" id="PIRNR038471"/>
    </source>
</evidence>
<feature type="domain" description="Rod shape-determining protein MreC beta-barrel core" evidence="7">
    <location>
        <begin position="117"/>
        <end position="264"/>
    </location>
</feature>
<keyword evidence="6" id="KW-0812">Transmembrane</keyword>
<gene>
    <name evidence="8" type="primary">mreC</name>
    <name evidence="8" type="ORF">SAE01_23320</name>
</gene>
<evidence type="ECO:0000256" key="6">
    <source>
        <dbReference type="SAM" id="Phobius"/>
    </source>
</evidence>
<proteinExistence type="inferred from homology"/>
<dbReference type="InterPro" id="IPR042177">
    <property type="entry name" value="Cell/Rod_1"/>
</dbReference>
<evidence type="ECO:0000313" key="9">
    <source>
        <dbReference type="Proteomes" id="UP000321513"/>
    </source>
</evidence>
<dbReference type="GO" id="GO:0008360">
    <property type="term" value="P:regulation of cell shape"/>
    <property type="evidence" value="ECO:0007669"/>
    <property type="project" value="UniProtKB-KW"/>
</dbReference>
<dbReference type="GO" id="GO:0005886">
    <property type="term" value="C:plasma membrane"/>
    <property type="evidence" value="ECO:0007669"/>
    <property type="project" value="TreeGrafter"/>
</dbReference>
<dbReference type="Gene3D" id="2.40.10.340">
    <property type="entry name" value="Rod shape-determining protein MreC, domain 1"/>
    <property type="match status" value="1"/>
</dbReference>
<dbReference type="RefSeq" id="WP_147203955.1">
    <property type="nucleotide sequence ID" value="NZ_BJYT01000008.1"/>
</dbReference>
<dbReference type="Gene3D" id="2.40.10.350">
    <property type="entry name" value="Rod shape-determining protein MreC, domain 2"/>
    <property type="match status" value="1"/>
</dbReference>
<dbReference type="PANTHER" id="PTHR34138">
    <property type="entry name" value="CELL SHAPE-DETERMINING PROTEIN MREC"/>
    <property type="match status" value="1"/>
</dbReference>
<accession>A0A512BCY8</accession>
<evidence type="ECO:0000256" key="2">
    <source>
        <dbReference type="ARBA" id="ARBA00013855"/>
    </source>
</evidence>
<keyword evidence="9" id="KW-1185">Reference proteome</keyword>
<dbReference type="InterPro" id="IPR042175">
    <property type="entry name" value="Cell/Rod_MreC_2"/>
</dbReference>
<dbReference type="InterPro" id="IPR055342">
    <property type="entry name" value="MreC_beta-barrel_core"/>
</dbReference>
<dbReference type="OrthoDB" id="9811827at2"/>
<evidence type="ECO:0000259" key="7">
    <source>
        <dbReference type="Pfam" id="PF04085"/>
    </source>
</evidence>
<dbReference type="PANTHER" id="PTHR34138:SF1">
    <property type="entry name" value="CELL SHAPE-DETERMINING PROTEIN MREC"/>
    <property type="match status" value="1"/>
</dbReference>
<dbReference type="Proteomes" id="UP000321513">
    <property type="component" value="Unassembled WGS sequence"/>
</dbReference>
<protein>
    <recommendedName>
        <fullName evidence="2 5">Cell shape-determining protein MreC</fullName>
    </recommendedName>
    <alternativeName>
        <fullName evidence="4 5">Cell shape protein MreC</fullName>
    </alternativeName>
</protein>
<sequence>MKNIFVFIRRYFNFLFFVVLQILSIVLLVQYNQTHQAAYAGIANEITGSINEQYNKIQNYFHLKENNRLLLEENTRLKNLLKINFEDPDSARLVVIDSLIRDTLGHQRKYMWLPAKVINNTVAEQMNYVTLHRGANQGVKKDMAVVSTKGIVGTVIDVSENYSRVMSLLHRNSKVSSMLKNSKMIGSVEWDGKDPHYITLRNIPKSTPVAKGDSVVTSSYSANFPSDLLIGTVDEIAKDPISNFFIIRLKTATNFYSLEYVNLVENVQWDEQRRLEAAPIKNQ</sequence>
<evidence type="ECO:0000256" key="4">
    <source>
        <dbReference type="ARBA" id="ARBA00032089"/>
    </source>
</evidence>
<organism evidence="8 9">
    <name type="scientific">Segetibacter aerophilus</name>
    <dbReference type="NCBI Taxonomy" id="670293"/>
    <lineage>
        <taxon>Bacteria</taxon>
        <taxon>Pseudomonadati</taxon>
        <taxon>Bacteroidota</taxon>
        <taxon>Chitinophagia</taxon>
        <taxon>Chitinophagales</taxon>
        <taxon>Chitinophagaceae</taxon>
        <taxon>Segetibacter</taxon>
    </lineage>
</organism>
<keyword evidence="6" id="KW-1133">Transmembrane helix</keyword>
<dbReference type="AlphaFoldDB" id="A0A512BCY8"/>
<evidence type="ECO:0000256" key="1">
    <source>
        <dbReference type="ARBA" id="ARBA00009369"/>
    </source>
</evidence>
<evidence type="ECO:0000256" key="3">
    <source>
        <dbReference type="ARBA" id="ARBA00022960"/>
    </source>
</evidence>
<dbReference type="NCBIfam" id="NF010532">
    <property type="entry name" value="PRK13922.9-3"/>
    <property type="match status" value="1"/>
</dbReference>
<dbReference type="Pfam" id="PF04085">
    <property type="entry name" value="MreC"/>
    <property type="match status" value="1"/>
</dbReference>
<name>A0A512BCY8_9BACT</name>
<dbReference type="EMBL" id="BJYT01000008">
    <property type="protein sequence ID" value="GEO09836.1"/>
    <property type="molecule type" value="Genomic_DNA"/>
</dbReference>
<evidence type="ECO:0000313" key="8">
    <source>
        <dbReference type="EMBL" id="GEO09836.1"/>
    </source>
</evidence>
<dbReference type="PIRSF" id="PIRSF038471">
    <property type="entry name" value="MreC"/>
    <property type="match status" value="1"/>
</dbReference>
<keyword evidence="3 5" id="KW-0133">Cell shape</keyword>
<comment type="function">
    <text evidence="5">Involved in formation and maintenance of cell shape.</text>
</comment>
<comment type="similarity">
    <text evidence="1 5">Belongs to the MreC family.</text>
</comment>
<feature type="transmembrane region" description="Helical" evidence="6">
    <location>
        <begin position="12"/>
        <end position="31"/>
    </location>
</feature>
<keyword evidence="6" id="KW-0472">Membrane</keyword>
<reference evidence="8 9" key="1">
    <citation type="submission" date="2019-07" db="EMBL/GenBank/DDBJ databases">
        <title>Whole genome shotgun sequence of Segetibacter aerophilus NBRC 106135.</title>
        <authorList>
            <person name="Hosoyama A."/>
            <person name="Uohara A."/>
            <person name="Ohji S."/>
            <person name="Ichikawa N."/>
        </authorList>
    </citation>
    <scope>NUCLEOTIDE SEQUENCE [LARGE SCALE GENOMIC DNA]</scope>
    <source>
        <strain evidence="8 9">NBRC 106135</strain>
    </source>
</reference>
<dbReference type="InterPro" id="IPR007221">
    <property type="entry name" value="MreC"/>
</dbReference>